<organism evidence="2 3">
    <name type="scientific">Elysia marginata</name>
    <dbReference type="NCBI Taxonomy" id="1093978"/>
    <lineage>
        <taxon>Eukaryota</taxon>
        <taxon>Metazoa</taxon>
        <taxon>Spiralia</taxon>
        <taxon>Lophotrochozoa</taxon>
        <taxon>Mollusca</taxon>
        <taxon>Gastropoda</taxon>
        <taxon>Heterobranchia</taxon>
        <taxon>Euthyneura</taxon>
        <taxon>Panpulmonata</taxon>
        <taxon>Sacoglossa</taxon>
        <taxon>Placobranchoidea</taxon>
        <taxon>Plakobranchidae</taxon>
        <taxon>Elysia</taxon>
    </lineage>
</organism>
<evidence type="ECO:0008006" key="4">
    <source>
        <dbReference type="Google" id="ProtNLM"/>
    </source>
</evidence>
<reference evidence="2 3" key="1">
    <citation type="journal article" date="2021" name="Elife">
        <title>Chloroplast acquisition without the gene transfer in kleptoplastic sea slugs, Plakobranchus ocellatus.</title>
        <authorList>
            <person name="Maeda T."/>
            <person name="Takahashi S."/>
            <person name="Yoshida T."/>
            <person name="Shimamura S."/>
            <person name="Takaki Y."/>
            <person name="Nagai Y."/>
            <person name="Toyoda A."/>
            <person name="Suzuki Y."/>
            <person name="Arimoto A."/>
            <person name="Ishii H."/>
            <person name="Satoh N."/>
            <person name="Nishiyama T."/>
            <person name="Hasebe M."/>
            <person name="Maruyama T."/>
            <person name="Minagawa J."/>
            <person name="Obokata J."/>
            <person name="Shigenobu S."/>
        </authorList>
    </citation>
    <scope>NUCLEOTIDE SEQUENCE [LARGE SCALE GENOMIC DNA]</scope>
</reference>
<accession>A0AAV4IRK2</accession>
<name>A0AAV4IRK2_9GAST</name>
<proteinExistence type="predicted"/>
<feature type="compositionally biased region" description="Polar residues" evidence="1">
    <location>
        <begin position="99"/>
        <end position="110"/>
    </location>
</feature>
<sequence>MIVLSIVLFPSIISVNRTRAAQAAIIFGPSAAERGKYVPILTYMAKLVRRRNRQKERMCPGMRVMSSPRSTTSKRVSDFRHNSKSPTSLTNRPHRSPPGTCSTRTSTDSPPGSRDYSHHFIYVHPKVDRWASLLTLNQKANR</sequence>
<dbReference type="EMBL" id="BMAT01013368">
    <property type="protein sequence ID" value="GFS11322.1"/>
    <property type="molecule type" value="Genomic_DNA"/>
</dbReference>
<gene>
    <name evidence="2" type="ORF">ElyMa_006668800</name>
</gene>
<evidence type="ECO:0000313" key="2">
    <source>
        <dbReference type="EMBL" id="GFS11322.1"/>
    </source>
</evidence>
<dbReference type="AlphaFoldDB" id="A0AAV4IRK2"/>
<evidence type="ECO:0000256" key="1">
    <source>
        <dbReference type="SAM" id="MobiDB-lite"/>
    </source>
</evidence>
<dbReference type="Proteomes" id="UP000762676">
    <property type="component" value="Unassembled WGS sequence"/>
</dbReference>
<keyword evidence="3" id="KW-1185">Reference proteome</keyword>
<comment type="caution">
    <text evidence="2">The sequence shown here is derived from an EMBL/GenBank/DDBJ whole genome shotgun (WGS) entry which is preliminary data.</text>
</comment>
<feature type="region of interest" description="Disordered" evidence="1">
    <location>
        <begin position="53"/>
        <end position="113"/>
    </location>
</feature>
<protein>
    <recommendedName>
        <fullName evidence="4">Secreted protein</fullName>
    </recommendedName>
</protein>
<evidence type="ECO:0000313" key="3">
    <source>
        <dbReference type="Proteomes" id="UP000762676"/>
    </source>
</evidence>